<sequence>MNDIIIYLQLRCSLVEIQNKTEPVTVKVGQRSNFIVVADLRWALVEIQNKTEAVTVKVVKGPILLLSRVGEYPHYTTSFRNEIILIHNCQSRPKVQFYCRCGWESIPTTPLHSEI</sequence>
<dbReference type="Proteomes" id="UP001607303">
    <property type="component" value="Unassembled WGS sequence"/>
</dbReference>
<organism evidence="1 2">
    <name type="scientific">Vespula maculifrons</name>
    <name type="common">Eastern yellow jacket</name>
    <name type="synonym">Wasp</name>
    <dbReference type="NCBI Taxonomy" id="7453"/>
    <lineage>
        <taxon>Eukaryota</taxon>
        <taxon>Metazoa</taxon>
        <taxon>Ecdysozoa</taxon>
        <taxon>Arthropoda</taxon>
        <taxon>Hexapoda</taxon>
        <taxon>Insecta</taxon>
        <taxon>Pterygota</taxon>
        <taxon>Neoptera</taxon>
        <taxon>Endopterygota</taxon>
        <taxon>Hymenoptera</taxon>
        <taxon>Apocrita</taxon>
        <taxon>Aculeata</taxon>
        <taxon>Vespoidea</taxon>
        <taxon>Vespidae</taxon>
        <taxon>Vespinae</taxon>
        <taxon>Vespula</taxon>
    </lineage>
</organism>
<evidence type="ECO:0000313" key="2">
    <source>
        <dbReference type="Proteomes" id="UP001607303"/>
    </source>
</evidence>
<dbReference type="EMBL" id="JAYRBN010000008">
    <property type="protein sequence ID" value="KAL2750932.1"/>
    <property type="molecule type" value="Genomic_DNA"/>
</dbReference>
<protein>
    <submittedName>
        <fullName evidence="1">Uncharacterized protein</fullName>
    </submittedName>
</protein>
<evidence type="ECO:0000313" key="1">
    <source>
        <dbReference type="EMBL" id="KAL2750932.1"/>
    </source>
</evidence>
<name>A0ABD2D0S4_VESMC</name>
<proteinExistence type="predicted"/>
<reference evidence="1 2" key="1">
    <citation type="journal article" date="2024" name="Ann. Entomol. Soc. Am.">
        <title>Genomic analyses of the southern and eastern yellowjacket wasps (Hymenoptera: Vespidae) reveal evolutionary signatures of social life.</title>
        <authorList>
            <person name="Catto M.A."/>
            <person name="Caine P.B."/>
            <person name="Orr S.E."/>
            <person name="Hunt B.G."/>
            <person name="Goodisman M.A.D."/>
        </authorList>
    </citation>
    <scope>NUCLEOTIDE SEQUENCE [LARGE SCALE GENOMIC DNA]</scope>
    <source>
        <strain evidence="1">232</strain>
        <tissue evidence="1">Head and thorax</tissue>
    </source>
</reference>
<comment type="caution">
    <text evidence="1">The sequence shown here is derived from an EMBL/GenBank/DDBJ whole genome shotgun (WGS) entry which is preliminary data.</text>
</comment>
<keyword evidence="2" id="KW-1185">Reference proteome</keyword>
<accession>A0ABD2D0S4</accession>
<dbReference type="AlphaFoldDB" id="A0ABD2D0S4"/>
<gene>
    <name evidence="1" type="ORF">V1477_001035</name>
</gene>